<dbReference type="RefSeq" id="WP_021114960.1">
    <property type="nucleotide sequence ID" value="NZ_CBCRUP010000102.1"/>
</dbReference>
<organism evidence="1 2">
    <name type="scientific">Glaesserella parasuis</name>
    <name type="common">Haemophilus parasuis</name>
    <dbReference type="NCBI Taxonomy" id="738"/>
    <lineage>
        <taxon>Bacteria</taxon>
        <taxon>Pseudomonadati</taxon>
        <taxon>Pseudomonadota</taxon>
        <taxon>Gammaproteobacteria</taxon>
        <taxon>Pasteurellales</taxon>
        <taxon>Pasteurellaceae</taxon>
        <taxon>Glaesserella</taxon>
    </lineage>
</organism>
<evidence type="ECO:0000313" key="2">
    <source>
        <dbReference type="Proteomes" id="UP000662736"/>
    </source>
</evidence>
<dbReference type="Proteomes" id="UP000662736">
    <property type="component" value="Chromosome"/>
</dbReference>
<gene>
    <name evidence="1" type="ORF">J1G54_08425</name>
</gene>
<accession>A0A1T0A4M0</accession>
<sequence>MYFREGYTKFPYRPSNGSEDCQNPTPNAGGIDLVNHPEKIDEILEIAQLPELKTTLIELNKPDSPFITLGCSHWIGKYDNSHFSYIEFTFKDAKIADNFNFLVQLEKDLHLFFIEKLTTGFTKEQRDSYATYLKDQVQVYFRKIQYQDDLELRNLLGLEFHFQDRQMVDFHHKALRHFLTQYLVLPL</sequence>
<proteinExistence type="predicted"/>
<evidence type="ECO:0000313" key="1">
    <source>
        <dbReference type="EMBL" id="QSX16390.1"/>
    </source>
</evidence>
<dbReference type="EMBL" id="CP071491">
    <property type="protein sequence ID" value="QSX16390.1"/>
    <property type="molecule type" value="Genomic_DNA"/>
</dbReference>
<dbReference type="AlphaFoldDB" id="A0A1T0A4M0"/>
<name>A0A1T0A4M0_GLAPU</name>
<reference evidence="1" key="1">
    <citation type="submission" date="2021-03" db="EMBL/GenBank/DDBJ databases">
        <title>Characterization of a novel Integrative Conjugative Element in Glaesserella parasuis.</title>
        <authorList>
            <person name="Hu G."/>
            <person name="Sun H."/>
        </authorList>
    </citation>
    <scope>NUCLEOTIDE SEQUENCE</scope>
    <source>
        <strain evidence="1">GHP1807</strain>
    </source>
</reference>
<protein>
    <submittedName>
        <fullName evidence="1">Uncharacterized protein</fullName>
    </submittedName>
</protein>